<proteinExistence type="predicted"/>
<comment type="caution">
    <text evidence="2">The sequence shown here is derived from an EMBL/GenBank/DDBJ whole genome shotgun (WGS) entry which is preliminary data.</text>
</comment>
<sequence length="34" mass="3417">DNAAAYAAAGCPLLVTTAPFFGRPADVKVVLEPA</sequence>
<dbReference type="EMBL" id="WHOR01000037">
    <property type="protein sequence ID" value="NUB19055.1"/>
    <property type="molecule type" value="Genomic_DNA"/>
</dbReference>
<feature type="non-terminal residue" evidence="2">
    <location>
        <position position="1"/>
    </location>
</feature>
<gene>
    <name evidence="1" type="ORF">GBZ26_07490</name>
    <name evidence="2" type="ORF">GBZ26_27510</name>
</gene>
<organism evidence="2 3">
    <name type="scientific">Azospirillum formosense</name>
    <dbReference type="NCBI Taxonomy" id="861533"/>
    <lineage>
        <taxon>Bacteria</taxon>
        <taxon>Pseudomonadati</taxon>
        <taxon>Pseudomonadota</taxon>
        <taxon>Alphaproteobacteria</taxon>
        <taxon>Rhodospirillales</taxon>
        <taxon>Azospirillaceae</taxon>
        <taxon>Azospirillum</taxon>
    </lineage>
</organism>
<evidence type="ECO:0000313" key="3">
    <source>
        <dbReference type="Proteomes" id="UP000639419"/>
    </source>
</evidence>
<dbReference type="EMBL" id="WHOR01000373">
    <property type="protein sequence ID" value="NUB22897.1"/>
    <property type="molecule type" value="Genomic_DNA"/>
</dbReference>
<protein>
    <submittedName>
        <fullName evidence="2">ModD protein</fullName>
    </submittedName>
</protein>
<evidence type="ECO:0000313" key="1">
    <source>
        <dbReference type="EMBL" id="NUB19055.1"/>
    </source>
</evidence>
<accession>A0ABX2L5W4</accession>
<name>A0ABX2L5W4_9PROT</name>
<reference evidence="2 3" key="1">
    <citation type="submission" date="2019-10" db="EMBL/GenBank/DDBJ databases">
        <title>Genome sequence of Azospirillum formosense CC-Nfb-7.</title>
        <authorList>
            <person name="Ambrosini A."/>
            <person name="Sant'Anna F.H."/>
            <person name="Cassan F.D."/>
            <person name="Souza E.M."/>
            <person name="Passaglia L.M.P."/>
        </authorList>
    </citation>
    <scope>NUCLEOTIDE SEQUENCE [LARGE SCALE GENOMIC DNA]</scope>
    <source>
        <strain evidence="2 3">CC-NFb-7</strain>
    </source>
</reference>
<evidence type="ECO:0000313" key="2">
    <source>
        <dbReference type="EMBL" id="NUB22897.1"/>
    </source>
</evidence>
<keyword evidence="3" id="KW-1185">Reference proteome</keyword>
<dbReference type="Proteomes" id="UP000639419">
    <property type="component" value="Unassembled WGS sequence"/>
</dbReference>